<organism evidence="2 3">
    <name type="scientific">Ephemerocybe angulata</name>
    <dbReference type="NCBI Taxonomy" id="980116"/>
    <lineage>
        <taxon>Eukaryota</taxon>
        <taxon>Fungi</taxon>
        <taxon>Dikarya</taxon>
        <taxon>Basidiomycota</taxon>
        <taxon>Agaricomycotina</taxon>
        <taxon>Agaricomycetes</taxon>
        <taxon>Agaricomycetidae</taxon>
        <taxon>Agaricales</taxon>
        <taxon>Agaricineae</taxon>
        <taxon>Psathyrellaceae</taxon>
        <taxon>Ephemerocybe</taxon>
    </lineage>
</organism>
<gene>
    <name evidence="2" type="ORF">DFP72DRAFT_1102074</name>
</gene>
<evidence type="ECO:0000313" key="3">
    <source>
        <dbReference type="Proteomes" id="UP000521943"/>
    </source>
</evidence>
<dbReference type="OrthoDB" id="3231188at2759"/>
<proteinExistence type="predicted"/>
<dbReference type="AlphaFoldDB" id="A0A8H6H9W3"/>
<keyword evidence="3" id="KW-1185">Reference proteome</keyword>
<name>A0A8H6H9W3_9AGAR</name>
<feature type="region of interest" description="Disordered" evidence="1">
    <location>
        <begin position="425"/>
        <end position="444"/>
    </location>
</feature>
<feature type="region of interest" description="Disordered" evidence="1">
    <location>
        <begin position="1"/>
        <end position="90"/>
    </location>
</feature>
<feature type="region of interest" description="Disordered" evidence="1">
    <location>
        <begin position="574"/>
        <end position="622"/>
    </location>
</feature>
<comment type="caution">
    <text evidence="2">The sequence shown here is derived from an EMBL/GenBank/DDBJ whole genome shotgun (WGS) entry which is preliminary data.</text>
</comment>
<protein>
    <submittedName>
        <fullName evidence="2">Uncharacterized protein</fullName>
    </submittedName>
</protein>
<feature type="compositionally biased region" description="Polar residues" evidence="1">
    <location>
        <begin position="56"/>
        <end position="74"/>
    </location>
</feature>
<feature type="compositionally biased region" description="Basic and acidic residues" evidence="1">
    <location>
        <begin position="582"/>
        <end position="612"/>
    </location>
</feature>
<feature type="compositionally biased region" description="Acidic residues" evidence="1">
    <location>
        <begin position="11"/>
        <end position="20"/>
    </location>
</feature>
<accession>A0A8H6H9W3</accession>
<sequence length="622" mass="68721">MPGRRRNIVSSDDDCEDLEADGLLNSDHSTRGGDFEEDGGSDEERRYGAVGRGYPQDSQRQVGSRPNAGRSTSGPGALQGQGRPVSNEAYRRQCDEVVKRYQLRASDLEDQLKTLKMQVTTLKNQLKADSTKGAATGKSGGKGVSSEEEEWGQLASKFVLMAEPFINPASFRGPPPKVSILSPDRYLSSPNRMACIRAELFDMVPPAHHKHLQKEGSFYKRFKEAGDAFFRQRVMDVRRTSGKWVFQCLGLQHLSHHYAYAHNKDRAALPEFKKLLAWPAGSREERLAGKFFLPIHFPDGILDFNKVFQVEWISLICRSWLHGPASVEPKALENPNWRPGSCCGKKWGISSGSPGLFATAAMAGVFMHNSDPSIDAVGSESKFPYLKAQQYYKEYFITALMDTGGPEEAAILDLFAWHNGRIFPDRDESDSDKDQGDGNDYGTRNAMNAARLALKAAAGNAAGGATQAPPSDGDFDEEYREYGNLPLRFRVVLPQLYVTRFAWFHRVSGAFELATRNSISQPRPGPSALHTSRPSALAHSTALRAARSATHLQTHLAECSPGLHGLISGASNANLQPLRPEPAIKPRERIAQVREKTEADLARQKDEGKIWDDAIDNPQQTP</sequence>
<evidence type="ECO:0000313" key="2">
    <source>
        <dbReference type="EMBL" id="KAF6743130.1"/>
    </source>
</evidence>
<feature type="region of interest" description="Disordered" evidence="1">
    <location>
        <begin position="124"/>
        <end position="148"/>
    </location>
</feature>
<evidence type="ECO:0000256" key="1">
    <source>
        <dbReference type="SAM" id="MobiDB-lite"/>
    </source>
</evidence>
<dbReference type="Proteomes" id="UP000521943">
    <property type="component" value="Unassembled WGS sequence"/>
</dbReference>
<reference evidence="2 3" key="1">
    <citation type="submission" date="2020-07" db="EMBL/GenBank/DDBJ databases">
        <title>Comparative genomics of pyrophilous fungi reveals a link between fire events and developmental genes.</title>
        <authorList>
            <consortium name="DOE Joint Genome Institute"/>
            <person name="Steindorff A.S."/>
            <person name="Carver A."/>
            <person name="Calhoun S."/>
            <person name="Stillman K."/>
            <person name="Liu H."/>
            <person name="Lipzen A."/>
            <person name="Pangilinan J."/>
            <person name="Labutti K."/>
            <person name="Bruns T.D."/>
            <person name="Grigoriev I.V."/>
        </authorList>
    </citation>
    <scope>NUCLEOTIDE SEQUENCE [LARGE SCALE GENOMIC DNA]</scope>
    <source>
        <strain evidence="2 3">CBS 144469</strain>
    </source>
</reference>
<dbReference type="EMBL" id="JACGCI010000158">
    <property type="protein sequence ID" value="KAF6743130.1"/>
    <property type="molecule type" value="Genomic_DNA"/>
</dbReference>